<organism evidence="1 2">
    <name type="scientific">Eleginops maclovinus</name>
    <name type="common">Patagonian blennie</name>
    <name type="synonym">Eleginus maclovinus</name>
    <dbReference type="NCBI Taxonomy" id="56733"/>
    <lineage>
        <taxon>Eukaryota</taxon>
        <taxon>Metazoa</taxon>
        <taxon>Chordata</taxon>
        <taxon>Craniata</taxon>
        <taxon>Vertebrata</taxon>
        <taxon>Euteleostomi</taxon>
        <taxon>Actinopterygii</taxon>
        <taxon>Neopterygii</taxon>
        <taxon>Teleostei</taxon>
        <taxon>Neoteleostei</taxon>
        <taxon>Acanthomorphata</taxon>
        <taxon>Eupercaria</taxon>
        <taxon>Perciformes</taxon>
        <taxon>Notothenioidei</taxon>
        <taxon>Eleginopidae</taxon>
        <taxon>Eleginops</taxon>
    </lineage>
</organism>
<accession>A0AAN7XZL8</accession>
<evidence type="ECO:0000313" key="1">
    <source>
        <dbReference type="EMBL" id="KAK5869835.1"/>
    </source>
</evidence>
<dbReference type="AlphaFoldDB" id="A0AAN7XZL8"/>
<reference evidence="1 2" key="1">
    <citation type="journal article" date="2023" name="Genes (Basel)">
        <title>Chromosome-Level Genome Assembly and Circadian Gene Repertoire of the Patagonia Blennie Eleginops maclovinus-The Closest Ancestral Proxy of Antarctic Cryonotothenioids.</title>
        <authorList>
            <person name="Cheng C.C."/>
            <person name="Rivera-Colon A.G."/>
            <person name="Minhas B.F."/>
            <person name="Wilson L."/>
            <person name="Rayamajhi N."/>
            <person name="Vargas-Chacoff L."/>
            <person name="Catchen J.M."/>
        </authorList>
    </citation>
    <scope>NUCLEOTIDE SEQUENCE [LARGE SCALE GENOMIC DNA]</scope>
    <source>
        <strain evidence="1">JMC-PN-2008</strain>
    </source>
</reference>
<name>A0AAN7XZL8_ELEMC</name>
<protein>
    <submittedName>
        <fullName evidence="1">Uncharacterized protein</fullName>
    </submittedName>
</protein>
<dbReference type="Proteomes" id="UP001346869">
    <property type="component" value="Unassembled WGS sequence"/>
</dbReference>
<comment type="caution">
    <text evidence="1">The sequence shown here is derived from an EMBL/GenBank/DDBJ whole genome shotgun (WGS) entry which is preliminary data.</text>
</comment>
<reference evidence="1 2" key="2">
    <citation type="journal article" date="2023" name="Mol. Biol. Evol.">
        <title>Genomics of Secondarily Temperate Adaptation in the Only Non-Antarctic Icefish.</title>
        <authorList>
            <person name="Rivera-Colon A.G."/>
            <person name="Rayamajhi N."/>
            <person name="Minhas B.F."/>
            <person name="Madrigal G."/>
            <person name="Bilyk K.T."/>
            <person name="Yoon V."/>
            <person name="Hune M."/>
            <person name="Gregory S."/>
            <person name="Cheng C.H.C."/>
            <person name="Catchen J.M."/>
        </authorList>
    </citation>
    <scope>NUCLEOTIDE SEQUENCE [LARGE SCALE GENOMIC DNA]</scope>
    <source>
        <strain evidence="1">JMC-PN-2008</strain>
    </source>
</reference>
<dbReference type="EMBL" id="JAUZQC010000006">
    <property type="protein sequence ID" value="KAK5869835.1"/>
    <property type="molecule type" value="Genomic_DNA"/>
</dbReference>
<keyword evidence="2" id="KW-1185">Reference proteome</keyword>
<sequence>MPVATHKIISDRRGQGPSWLTLPPDAFYPILCHDERQAGLSERCQMHSVYRQKESCFLSGDDKYVAGEEKLNPSP</sequence>
<gene>
    <name evidence="1" type="ORF">PBY51_024523</name>
</gene>
<proteinExistence type="predicted"/>
<evidence type="ECO:0000313" key="2">
    <source>
        <dbReference type="Proteomes" id="UP001346869"/>
    </source>
</evidence>